<comment type="subcellular location">
    <subcellularLocation>
        <location evidence="1">Secreted</location>
        <location evidence="1">Extracellular space</location>
    </subcellularLocation>
</comment>
<dbReference type="InterPro" id="IPR039617">
    <property type="entry name" value="CLAVATA3-CLE"/>
</dbReference>
<dbReference type="EMBL" id="BPVZ01000019">
    <property type="protein sequence ID" value="GKV02712.1"/>
    <property type="molecule type" value="Genomic_DNA"/>
</dbReference>
<keyword evidence="11" id="KW-1185">Reference proteome</keyword>
<dbReference type="Proteomes" id="UP001054252">
    <property type="component" value="Unassembled WGS sequence"/>
</dbReference>
<comment type="similarity">
    <text evidence="2">Belongs to the CLV3/ESR signal peptide family.</text>
</comment>
<keyword evidence="5" id="KW-0221">Differentiation</keyword>
<accession>A0AAV5IVC9</accession>
<evidence type="ECO:0000256" key="7">
    <source>
        <dbReference type="ARBA" id="ARBA00023278"/>
    </source>
</evidence>
<feature type="region of interest" description="Disordered" evidence="8">
    <location>
        <begin position="60"/>
        <end position="81"/>
    </location>
</feature>
<evidence type="ECO:0000256" key="9">
    <source>
        <dbReference type="SAM" id="SignalP"/>
    </source>
</evidence>
<sequence>MAKQSTARMVFFAVLMGLALSVLARPTLQKKVESRLLLQELGYNEKKLVHYRYVFASTIDKDRLSPGGPDPEHNSGPPKMS</sequence>
<reference evidence="10 11" key="1">
    <citation type="journal article" date="2021" name="Commun. Biol.">
        <title>The genome of Shorea leprosula (Dipterocarpaceae) highlights the ecological relevance of drought in aseasonal tropical rainforests.</title>
        <authorList>
            <person name="Ng K.K.S."/>
            <person name="Kobayashi M.J."/>
            <person name="Fawcett J.A."/>
            <person name="Hatakeyama M."/>
            <person name="Paape T."/>
            <person name="Ng C.H."/>
            <person name="Ang C.C."/>
            <person name="Tnah L.H."/>
            <person name="Lee C.T."/>
            <person name="Nishiyama T."/>
            <person name="Sese J."/>
            <person name="O'Brien M.J."/>
            <person name="Copetti D."/>
            <person name="Mohd Noor M.I."/>
            <person name="Ong R.C."/>
            <person name="Putra M."/>
            <person name="Sireger I.Z."/>
            <person name="Indrioko S."/>
            <person name="Kosugi Y."/>
            <person name="Izuno A."/>
            <person name="Isagi Y."/>
            <person name="Lee S.L."/>
            <person name="Shimizu K.K."/>
        </authorList>
    </citation>
    <scope>NUCLEOTIDE SEQUENCE [LARGE SCALE GENOMIC DNA]</scope>
    <source>
        <strain evidence="10">214</strain>
    </source>
</reference>
<evidence type="ECO:0000256" key="4">
    <source>
        <dbReference type="ARBA" id="ARBA00022729"/>
    </source>
</evidence>
<keyword evidence="6" id="KW-0325">Glycoprotein</keyword>
<evidence type="ECO:0000313" key="11">
    <source>
        <dbReference type="Proteomes" id="UP001054252"/>
    </source>
</evidence>
<protein>
    <submittedName>
        <fullName evidence="10">Uncharacterized protein</fullName>
    </submittedName>
</protein>
<evidence type="ECO:0000256" key="2">
    <source>
        <dbReference type="ARBA" id="ARBA00005416"/>
    </source>
</evidence>
<gene>
    <name evidence="10" type="ORF">SLEP1_g15109</name>
</gene>
<dbReference type="GO" id="GO:0030154">
    <property type="term" value="P:cell differentiation"/>
    <property type="evidence" value="ECO:0007669"/>
    <property type="project" value="UniProtKB-KW"/>
</dbReference>
<evidence type="ECO:0000256" key="8">
    <source>
        <dbReference type="SAM" id="MobiDB-lite"/>
    </source>
</evidence>
<organism evidence="10 11">
    <name type="scientific">Rubroshorea leprosula</name>
    <dbReference type="NCBI Taxonomy" id="152421"/>
    <lineage>
        <taxon>Eukaryota</taxon>
        <taxon>Viridiplantae</taxon>
        <taxon>Streptophyta</taxon>
        <taxon>Embryophyta</taxon>
        <taxon>Tracheophyta</taxon>
        <taxon>Spermatophyta</taxon>
        <taxon>Magnoliopsida</taxon>
        <taxon>eudicotyledons</taxon>
        <taxon>Gunneridae</taxon>
        <taxon>Pentapetalae</taxon>
        <taxon>rosids</taxon>
        <taxon>malvids</taxon>
        <taxon>Malvales</taxon>
        <taxon>Dipterocarpaceae</taxon>
        <taxon>Rubroshorea</taxon>
    </lineage>
</organism>
<dbReference type="PANTHER" id="PTHR36016:SF9">
    <property type="entry name" value="PROTEIN, PUTATIVE-RELATED"/>
    <property type="match status" value="1"/>
</dbReference>
<keyword evidence="3" id="KW-0964">Secreted</keyword>
<keyword evidence="4 9" id="KW-0732">Signal</keyword>
<evidence type="ECO:0000313" key="10">
    <source>
        <dbReference type="EMBL" id="GKV02712.1"/>
    </source>
</evidence>
<proteinExistence type="inferred from homology"/>
<evidence type="ECO:0000256" key="5">
    <source>
        <dbReference type="ARBA" id="ARBA00022782"/>
    </source>
</evidence>
<feature type="chain" id="PRO_5043562769" evidence="9">
    <location>
        <begin position="25"/>
        <end position="81"/>
    </location>
</feature>
<dbReference type="GO" id="GO:0005576">
    <property type="term" value="C:extracellular region"/>
    <property type="evidence" value="ECO:0007669"/>
    <property type="project" value="UniProtKB-SubCell"/>
</dbReference>
<evidence type="ECO:0000256" key="3">
    <source>
        <dbReference type="ARBA" id="ARBA00022525"/>
    </source>
</evidence>
<evidence type="ECO:0000256" key="1">
    <source>
        <dbReference type="ARBA" id="ARBA00004239"/>
    </source>
</evidence>
<feature type="signal peptide" evidence="9">
    <location>
        <begin position="1"/>
        <end position="24"/>
    </location>
</feature>
<name>A0AAV5IVC9_9ROSI</name>
<keyword evidence="7" id="KW-0379">Hydroxylation</keyword>
<dbReference type="PANTHER" id="PTHR36016">
    <property type="entry name" value="CLAVATA3/ESR (CLE)-RELATED PROTEIN 7"/>
    <property type="match status" value="1"/>
</dbReference>
<comment type="caution">
    <text evidence="10">The sequence shown here is derived from an EMBL/GenBank/DDBJ whole genome shotgun (WGS) entry which is preliminary data.</text>
</comment>
<dbReference type="AlphaFoldDB" id="A0AAV5IVC9"/>
<evidence type="ECO:0000256" key="6">
    <source>
        <dbReference type="ARBA" id="ARBA00023180"/>
    </source>
</evidence>